<sequence>MATDDDTPGLLDGFGGDPLASETDSEPVYPEGAGRLTNRQAAIVGSTSVGCVLVSLWLYTHPITSDIGLFVQLTALAVLLASLGMVLCAVLLIVLEAHTRLTREE</sequence>
<evidence type="ECO:0000313" key="3">
    <source>
        <dbReference type="EMBL" id="NUC75012.1"/>
    </source>
</evidence>
<evidence type="ECO:0000256" key="1">
    <source>
        <dbReference type="SAM" id="MobiDB-lite"/>
    </source>
</evidence>
<dbReference type="RefSeq" id="WP_174682850.1">
    <property type="nucleotide sequence ID" value="NZ_JABUQZ010000003.1"/>
</dbReference>
<name>A0ABX2LFH8_9EURY</name>
<comment type="caution">
    <text evidence="3">The sequence shown here is derived from an EMBL/GenBank/DDBJ whole genome shotgun (WGS) entry which is preliminary data.</text>
</comment>
<keyword evidence="2" id="KW-1133">Transmembrane helix</keyword>
<keyword evidence="2" id="KW-0472">Membrane</keyword>
<feature type="region of interest" description="Disordered" evidence="1">
    <location>
        <begin position="1"/>
        <end position="31"/>
    </location>
</feature>
<proteinExistence type="predicted"/>
<keyword evidence="4" id="KW-1185">Reference proteome</keyword>
<dbReference type="Proteomes" id="UP001016761">
    <property type="component" value="Unassembled WGS sequence"/>
</dbReference>
<gene>
    <name evidence="3" type="ORF">HTZ84_22365</name>
</gene>
<reference evidence="3 4" key="1">
    <citation type="submission" date="2020-06" db="EMBL/GenBank/DDBJ databases">
        <title>Haloterrigena sp. nov., an extremely halophilic archaeon isolated from a saline sediment.</title>
        <authorList>
            <person name="Liu B.-B."/>
        </authorList>
    </citation>
    <scope>NUCLEOTIDE SEQUENCE [LARGE SCALE GENOMIC DNA]</scope>
    <source>
        <strain evidence="3 4">SYSU A558-1</strain>
    </source>
</reference>
<dbReference type="EMBL" id="JABUQZ010000003">
    <property type="protein sequence ID" value="NUC75012.1"/>
    <property type="molecule type" value="Genomic_DNA"/>
</dbReference>
<feature type="transmembrane region" description="Helical" evidence="2">
    <location>
        <begin position="71"/>
        <end position="95"/>
    </location>
</feature>
<keyword evidence="2" id="KW-0812">Transmembrane</keyword>
<organism evidence="3 4">
    <name type="scientific">Haloterrigena gelatinilytica</name>
    <dbReference type="NCBI Taxonomy" id="2741724"/>
    <lineage>
        <taxon>Archaea</taxon>
        <taxon>Methanobacteriati</taxon>
        <taxon>Methanobacteriota</taxon>
        <taxon>Stenosarchaea group</taxon>
        <taxon>Halobacteria</taxon>
        <taxon>Halobacteriales</taxon>
        <taxon>Natrialbaceae</taxon>
        <taxon>Haloterrigena</taxon>
    </lineage>
</organism>
<evidence type="ECO:0000313" key="4">
    <source>
        <dbReference type="Proteomes" id="UP001016761"/>
    </source>
</evidence>
<evidence type="ECO:0000256" key="2">
    <source>
        <dbReference type="SAM" id="Phobius"/>
    </source>
</evidence>
<protein>
    <submittedName>
        <fullName evidence="3">Uncharacterized protein</fullName>
    </submittedName>
</protein>
<accession>A0ABX2LFH8</accession>
<feature type="transmembrane region" description="Helical" evidence="2">
    <location>
        <begin position="41"/>
        <end position="59"/>
    </location>
</feature>